<gene>
    <name evidence="3" type="ORF">HUW51_22855</name>
</gene>
<accession>A0A7G7GE29</accession>
<keyword evidence="1" id="KW-0472">Membrane</keyword>
<keyword evidence="1" id="KW-0812">Transmembrane</keyword>
<dbReference type="AlphaFoldDB" id="A0A7G7GE29"/>
<dbReference type="InterPro" id="IPR056695">
    <property type="entry name" value="DUF7793"/>
</dbReference>
<dbReference type="KEGG" id="aswu:HUW51_22855"/>
<feature type="domain" description="DUF7793" evidence="2">
    <location>
        <begin position="20"/>
        <end position="131"/>
    </location>
</feature>
<evidence type="ECO:0000259" key="2">
    <source>
        <dbReference type="Pfam" id="PF25056"/>
    </source>
</evidence>
<dbReference type="EMBL" id="CP055156">
    <property type="protein sequence ID" value="QNF35413.1"/>
    <property type="molecule type" value="Genomic_DNA"/>
</dbReference>
<keyword evidence="1" id="KW-1133">Transmembrane helix</keyword>
<reference evidence="3 4" key="1">
    <citation type="journal article" date="2018" name="Int. J. Syst. Evol. Microbiol.">
        <title>Adhaeribacter swui sp. nov., isolated from wet mud.</title>
        <authorList>
            <person name="Kim D.U."/>
            <person name="Kim K.W."/>
            <person name="Kang M.S."/>
            <person name="Kim J.Y."/>
            <person name="Jang J.H."/>
            <person name="Kim M.K."/>
        </authorList>
    </citation>
    <scope>NUCLEOTIDE SEQUENCE [LARGE SCALE GENOMIC DNA]</scope>
    <source>
        <strain evidence="3 4">KCTC 52873</strain>
    </source>
</reference>
<feature type="transmembrane region" description="Helical" evidence="1">
    <location>
        <begin position="85"/>
        <end position="106"/>
    </location>
</feature>
<proteinExistence type="predicted"/>
<evidence type="ECO:0000313" key="4">
    <source>
        <dbReference type="Proteomes" id="UP000515237"/>
    </source>
</evidence>
<keyword evidence="4" id="KW-1185">Reference proteome</keyword>
<dbReference type="Pfam" id="PF25056">
    <property type="entry name" value="DUF7793"/>
    <property type="match status" value="1"/>
</dbReference>
<evidence type="ECO:0000256" key="1">
    <source>
        <dbReference type="SAM" id="Phobius"/>
    </source>
</evidence>
<sequence length="135" mass="15608">MSTFPNSDKDSFLETPYVTMFVREGIYQATFKPLETLDLDIAVATVQDRLNFFKNIAYPCLFDITQVKHTTKEARDYMANEGNQLVLASAMIVSSPMLKMMANFYIMVNKPKNPTRLFTDRESGLDWLRSFRKTI</sequence>
<protein>
    <recommendedName>
        <fullName evidence="2">DUF7793 domain-containing protein</fullName>
    </recommendedName>
</protein>
<evidence type="ECO:0000313" key="3">
    <source>
        <dbReference type="EMBL" id="QNF35413.1"/>
    </source>
</evidence>
<organism evidence="3 4">
    <name type="scientific">Adhaeribacter swui</name>
    <dbReference type="NCBI Taxonomy" id="2086471"/>
    <lineage>
        <taxon>Bacteria</taxon>
        <taxon>Pseudomonadati</taxon>
        <taxon>Bacteroidota</taxon>
        <taxon>Cytophagia</taxon>
        <taxon>Cytophagales</taxon>
        <taxon>Hymenobacteraceae</taxon>
        <taxon>Adhaeribacter</taxon>
    </lineage>
</organism>
<name>A0A7G7GE29_9BACT</name>
<dbReference type="Gene3D" id="3.40.970.30">
    <property type="entry name" value="yp_829618.1 like domains"/>
    <property type="match status" value="1"/>
</dbReference>
<dbReference type="Proteomes" id="UP000515237">
    <property type="component" value="Chromosome"/>
</dbReference>
<dbReference type="RefSeq" id="WP_185271904.1">
    <property type="nucleotide sequence ID" value="NZ_CP055156.1"/>
</dbReference>